<proteinExistence type="predicted"/>
<name>A0A7L5DKL4_9BACT</name>
<keyword evidence="2" id="KW-1185">Reference proteome</keyword>
<reference evidence="1 2" key="1">
    <citation type="submission" date="2020-04" db="EMBL/GenBank/DDBJ databases">
        <title>Genome sequencing of novel species.</title>
        <authorList>
            <person name="Heo J."/>
            <person name="Kim S.-J."/>
            <person name="Kim J.-S."/>
            <person name="Hong S.-B."/>
            <person name="Kwon S.-W."/>
        </authorList>
    </citation>
    <scope>NUCLEOTIDE SEQUENCE [LARGE SCALE GENOMIC DNA]</scope>
    <source>
        <strain evidence="1 2">CJU-R4</strain>
    </source>
</reference>
<evidence type="ECO:0000313" key="1">
    <source>
        <dbReference type="EMBL" id="QJD78041.1"/>
    </source>
</evidence>
<protein>
    <submittedName>
        <fullName evidence="1">Uncharacterized protein</fullName>
    </submittedName>
</protein>
<dbReference type="RefSeq" id="WP_169549985.1">
    <property type="nucleotide sequence ID" value="NZ_CP051677.1"/>
</dbReference>
<dbReference type="AlphaFoldDB" id="A0A7L5DKL4"/>
<accession>A0A7L5DKL4</accession>
<gene>
    <name evidence="1" type="ORF">HH216_06130</name>
</gene>
<dbReference type="Proteomes" id="UP000501128">
    <property type="component" value="Chromosome"/>
</dbReference>
<evidence type="ECO:0000313" key="2">
    <source>
        <dbReference type="Proteomes" id="UP000501128"/>
    </source>
</evidence>
<sequence length="77" mass="8480">MIRRDALTALAASAGSLLTEPTQALPTSPTALPPAFVPCLNMSTIRGRSWGLWVNWKRLQKRAFAPLKSGLTRFRNT</sequence>
<dbReference type="EMBL" id="CP051677">
    <property type="protein sequence ID" value="QJD78041.1"/>
    <property type="molecule type" value="Genomic_DNA"/>
</dbReference>
<organism evidence="1 2">
    <name type="scientific">Spirosoma rhododendri</name>
    <dbReference type="NCBI Taxonomy" id="2728024"/>
    <lineage>
        <taxon>Bacteria</taxon>
        <taxon>Pseudomonadati</taxon>
        <taxon>Bacteroidota</taxon>
        <taxon>Cytophagia</taxon>
        <taxon>Cytophagales</taxon>
        <taxon>Cytophagaceae</taxon>
        <taxon>Spirosoma</taxon>
    </lineage>
</organism>
<dbReference type="KEGG" id="srho:HH216_06130"/>